<organism evidence="2 3">
    <name type="scientific">Ceratodon purpureus</name>
    <name type="common">Fire moss</name>
    <name type="synonym">Dicranum purpureum</name>
    <dbReference type="NCBI Taxonomy" id="3225"/>
    <lineage>
        <taxon>Eukaryota</taxon>
        <taxon>Viridiplantae</taxon>
        <taxon>Streptophyta</taxon>
        <taxon>Embryophyta</taxon>
        <taxon>Bryophyta</taxon>
        <taxon>Bryophytina</taxon>
        <taxon>Bryopsida</taxon>
        <taxon>Dicranidae</taxon>
        <taxon>Pseudoditrichales</taxon>
        <taxon>Ditrichaceae</taxon>
        <taxon>Ceratodon</taxon>
    </lineage>
</organism>
<name>A0A8T0HBM7_CERPU</name>
<dbReference type="Proteomes" id="UP000822688">
    <property type="component" value="Chromosome 7"/>
</dbReference>
<feature type="compositionally biased region" description="Polar residues" evidence="1">
    <location>
        <begin position="1"/>
        <end position="15"/>
    </location>
</feature>
<feature type="non-terminal residue" evidence="2">
    <location>
        <position position="142"/>
    </location>
</feature>
<comment type="caution">
    <text evidence="2">The sequence shown here is derived from an EMBL/GenBank/DDBJ whole genome shotgun (WGS) entry which is preliminary data.</text>
</comment>
<dbReference type="AlphaFoldDB" id="A0A8T0HBM7"/>
<gene>
    <name evidence="2" type="ORF">KC19_7G144200</name>
</gene>
<accession>A0A8T0HBM7</accession>
<evidence type="ECO:0000256" key="1">
    <source>
        <dbReference type="SAM" id="MobiDB-lite"/>
    </source>
</evidence>
<feature type="region of interest" description="Disordered" evidence="1">
    <location>
        <begin position="1"/>
        <end position="142"/>
    </location>
</feature>
<proteinExistence type="predicted"/>
<reference evidence="2" key="1">
    <citation type="submission" date="2020-06" db="EMBL/GenBank/DDBJ databases">
        <title>WGS assembly of Ceratodon purpureus strain R40.</title>
        <authorList>
            <person name="Carey S.B."/>
            <person name="Jenkins J."/>
            <person name="Shu S."/>
            <person name="Lovell J.T."/>
            <person name="Sreedasyam A."/>
            <person name="Maumus F."/>
            <person name="Tiley G.P."/>
            <person name="Fernandez-Pozo N."/>
            <person name="Barry K."/>
            <person name="Chen C."/>
            <person name="Wang M."/>
            <person name="Lipzen A."/>
            <person name="Daum C."/>
            <person name="Saski C.A."/>
            <person name="Payton A.C."/>
            <person name="Mcbreen J.C."/>
            <person name="Conrad R.E."/>
            <person name="Kollar L.M."/>
            <person name="Olsson S."/>
            <person name="Huttunen S."/>
            <person name="Landis J.B."/>
            <person name="Wickett N.J."/>
            <person name="Johnson M.G."/>
            <person name="Rensing S.A."/>
            <person name="Grimwood J."/>
            <person name="Schmutz J."/>
            <person name="Mcdaniel S.F."/>
        </authorList>
    </citation>
    <scope>NUCLEOTIDE SEQUENCE</scope>
    <source>
        <strain evidence="2">R40</strain>
    </source>
</reference>
<sequence length="142" mass="15984">MTNTSPELNQPFTNRPKTHSHSRSPHDLTETSSSDQRGTEIKRMQTSTRTEELHSHTKPVSPPPMPSHSLHILALQPPRPPPHHHAIHDPRTLHSHNPKLPRFPNPTKRNPTLPSNPPKRTSPPLLTLATHSLSRKCTRTAT</sequence>
<feature type="compositionally biased region" description="Basic residues" evidence="1">
    <location>
        <begin position="133"/>
        <end position="142"/>
    </location>
</feature>
<keyword evidence="3" id="KW-1185">Reference proteome</keyword>
<evidence type="ECO:0000313" key="3">
    <source>
        <dbReference type="Proteomes" id="UP000822688"/>
    </source>
</evidence>
<evidence type="ECO:0000313" key="2">
    <source>
        <dbReference type="EMBL" id="KAG0567569.1"/>
    </source>
</evidence>
<dbReference type="EMBL" id="CM026428">
    <property type="protein sequence ID" value="KAG0567569.1"/>
    <property type="molecule type" value="Genomic_DNA"/>
</dbReference>
<feature type="compositionally biased region" description="Basic and acidic residues" evidence="1">
    <location>
        <begin position="37"/>
        <end position="55"/>
    </location>
</feature>
<protein>
    <submittedName>
        <fullName evidence="2">Uncharacterized protein</fullName>
    </submittedName>
</protein>